<dbReference type="Proteomes" id="UP000028828">
    <property type="component" value="Unassembled WGS sequence"/>
</dbReference>
<evidence type="ECO:0000313" key="4">
    <source>
        <dbReference type="Proteomes" id="UP000028828"/>
    </source>
</evidence>
<evidence type="ECO:0000313" key="3">
    <source>
        <dbReference type="EMBL" id="KFG28435.1"/>
    </source>
</evidence>
<dbReference type="AlphaFoldDB" id="A0A086J8G7"/>
<feature type="transmembrane region" description="Helical" evidence="2">
    <location>
        <begin position="188"/>
        <end position="206"/>
    </location>
</feature>
<dbReference type="OrthoDB" id="10365782at2759"/>
<comment type="caution">
    <text evidence="3">The sequence shown here is derived from an EMBL/GenBank/DDBJ whole genome shotgun (WGS) entry which is preliminary data.</text>
</comment>
<keyword evidence="2 3" id="KW-0812">Transmembrane</keyword>
<feature type="transmembrane region" description="Helical" evidence="2">
    <location>
        <begin position="6"/>
        <end position="27"/>
    </location>
</feature>
<organism evidence="3 4">
    <name type="scientific">Toxoplasma gondii p89</name>
    <dbReference type="NCBI Taxonomy" id="943119"/>
    <lineage>
        <taxon>Eukaryota</taxon>
        <taxon>Sar</taxon>
        <taxon>Alveolata</taxon>
        <taxon>Apicomplexa</taxon>
        <taxon>Conoidasida</taxon>
        <taxon>Coccidia</taxon>
        <taxon>Eucoccidiorida</taxon>
        <taxon>Eimeriorina</taxon>
        <taxon>Sarcocystidae</taxon>
        <taxon>Toxoplasma</taxon>
    </lineage>
</organism>
<proteinExistence type="predicted"/>
<keyword evidence="2" id="KW-0472">Membrane</keyword>
<dbReference type="EMBL" id="AEYI02002386">
    <property type="protein sequence ID" value="KFG28435.1"/>
    <property type="molecule type" value="Genomic_DNA"/>
</dbReference>
<evidence type="ECO:0000256" key="2">
    <source>
        <dbReference type="SAM" id="Phobius"/>
    </source>
</evidence>
<name>A0A086J8G7_TOXGO</name>
<accession>A0A086J8G7</accession>
<feature type="compositionally biased region" description="Basic and acidic residues" evidence="1">
    <location>
        <begin position="158"/>
        <end position="175"/>
    </location>
</feature>
<dbReference type="VEuPathDB" id="ToxoDB:TGP89_305110"/>
<protein>
    <submittedName>
        <fullName evidence="3">Putative transmembrane protein</fullName>
    </submittedName>
</protein>
<keyword evidence="2" id="KW-1133">Transmembrane helix</keyword>
<evidence type="ECO:0000256" key="1">
    <source>
        <dbReference type="SAM" id="MobiDB-lite"/>
    </source>
</evidence>
<gene>
    <name evidence="3" type="ORF">TGP89_305110</name>
</gene>
<feature type="region of interest" description="Disordered" evidence="1">
    <location>
        <begin position="143"/>
        <end position="181"/>
    </location>
</feature>
<reference evidence="3 4" key="1">
    <citation type="submission" date="2014-03" db="EMBL/GenBank/DDBJ databases">
        <authorList>
            <person name="Sibley D."/>
            <person name="Venepally P."/>
            <person name="Karamycheva S."/>
            <person name="Hadjithomas M."/>
            <person name="Khan A."/>
            <person name="Brunk B."/>
            <person name="Roos D."/>
            <person name="Caler E."/>
            <person name="Lorenzi H."/>
        </authorList>
    </citation>
    <scope>NUCLEOTIDE SEQUENCE [LARGE SCALE GENOMIC DNA]</scope>
    <source>
        <strain evidence="4">p89</strain>
    </source>
</reference>
<feature type="transmembrane region" description="Helical" evidence="2">
    <location>
        <begin position="117"/>
        <end position="136"/>
    </location>
</feature>
<sequence>MELRTQYQTCVFLSLYLATALAVLCNVRVSDATLTTLPAAAVTTAVTEDASHDWIADLEREEEVSIPSFGDELFAESIETRRKRIQKRQASQQRKVHKKHKAEFREKAKFYRSLTQWSLFLIVNLAVSVAALTTLWKTVKANTAVSTSDEAPQAESPPEAREEKQSEPSKQEPHTLMKTPASRLTHQVISNALVAWGAIMTLVTIYKLSMTVPAVRESVEGVMSSLPLFTSADSQRPS</sequence>